<organism evidence="3 4">
    <name type="scientific">Gomphillus americanus</name>
    <dbReference type="NCBI Taxonomy" id="1940652"/>
    <lineage>
        <taxon>Eukaryota</taxon>
        <taxon>Fungi</taxon>
        <taxon>Dikarya</taxon>
        <taxon>Ascomycota</taxon>
        <taxon>Pezizomycotina</taxon>
        <taxon>Lecanoromycetes</taxon>
        <taxon>OSLEUM clade</taxon>
        <taxon>Ostropomycetidae</taxon>
        <taxon>Ostropales</taxon>
        <taxon>Graphidaceae</taxon>
        <taxon>Gomphilloideae</taxon>
        <taxon>Gomphillus</taxon>
    </lineage>
</organism>
<sequence>MAATQGLNKIALDQFVQMPVTRSMVAYLALKAKEVIKCGPEPYPAAEKADKGLPPTPPATPPADNKSESPVSSLPSLELFIQTLVDKSHVQVPTLMTSLVYLARLQARLPSVAKGMRCTVHRIFLASLILAAKNLNDSSPKNKHWARYTTVRGYDDFGFSVTEVNLMEKQLLYLLDWDMRVVPQDLYTHLEPFLAPIRLQILDREERQEAKKRALLRETHARGRSPALMPPTSYAHPALNSSHYESPQLAQPAVTYQVQSSSTRPRNVRLRSASPPSITNVPSLSRDASYTPESRASSITPPLSRYSRHSRTASTDSSAASVTTPEFTRQISYGPYADLHAYLTKDTSETACMLADYNSDPYMMEKHSAKKLKVNQSGGSLLARVWSTAVGGERRRI</sequence>
<dbReference type="InterPro" id="IPR013922">
    <property type="entry name" value="Cyclin_PHO80-like"/>
</dbReference>
<accession>A0A8H3FHI8</accession>
<feature type="compositionally biased region" description="Polar residues" evidence="1">
    <location>
        <begin position="274"/>
        <end position="301"/>
    </location>
</feature>
<evidence type="ECO:0000256" key="1">
    <source>
        <dbReference type="SAM" id="MobiDB-lite"/>
    </source>
</evidence>
<keyword evidence="4" id="KW-1185">Reference proteome</keyword>
<dbReference type="Gene3D" id="1.10.472.10">
    <property type="entry name" value="Cyclin-like"/>
    <property type="match status" value="1"/>
</dbReference>
<comment type="caution">
    <text evidence="3">The sequence shown here is derived from an EMBL/GenBank/DDBJ whole genome shotgun (WGS) entry which is preliminary data.</text>
</comment>
<feature type="domain" description="Cyclin N-terminal" evidence="2">
    <location>
        <begin position="78"/>
        <end position="180"/>
    </location>
</feature>
<dbReference type="OrthoDB" id="10250320at2759"/>
<name>A0A8H3FHI8_9LECA</name>
<dbReference type="CDD" id="cd20557">
    <property type="entry name" value="CYCLIN_ScPCL1-like"/>
    <property type="match status" value="1"/>
</dbReference>
<evidence type="ECO:0000313" key="4">
    <source>
        <dbReference type="Proteomes" id="UP000664169"/>
    </source>
</evidence>
<dbReference type="Pfam" id="PF00134">
    <property type="entry name" value="Cyclin_N"/>
    <property type="match status" value="1"/>
</dbReference>
<reference evidence="3" key="1">
    <citation type="submission" date="2021-03" db="EMBL/GenBank/DDBJ databases">
        <authorList>
            <person name="Tagirdzhanova G."/>
        </authorList>
    </citation>
    <scope>NUCLEOTIDE SEQUENCE</scope>
</reference>
<dbReference type="SUPFAM" id="SSF47954">
    <property type="entry name" value="Cyclin-like"/>
    <property type="match status" value="1"/>
</dbReference>
<evidence type="ECO:0000259" key="2">
    <source>
        <dbReference type="Pfam" id="PF00134"/>
    </source>
</evidence>
<dbReference type="InterPro" id="IPR006671">
    <property type="entry name" value="Cyclin_N"/>
</dbReference>
<feature type="region of interest" description="Disordered" evidence="1">
    <location>
        <begin position="216"/>
        <end position="324"/>
    </location>
</feature>
<dbReference type="GO" id="GO:0019901">
    <property type="term" value="F:protein kinase binding"/>
    <property type="evidence" value="ECO:0007669"/>
    <property type="project" value="InterPro"/>
</dbReference>
<dbReference type="GO" id="GO:0005634">
    <property type="term" value="C:nucleus"/>
    <property type="evidence" value="ECO:0007669"/>
    <property type="project" value="TreeGrafter"/>
</dbReference>
<dbReference type="GO" id="GO:0016538">
    <property type="term" value="F:cyclin-dependent protein serine/threonine kinase regulator activity"/>
    <property type="evidence" value="ECO:0007669"/>
    <property type="project" value="TreeGrafter"/>
</dbReference>
<dbReference type="PANTHER" id="PTHR15615">
    <property type="match status" value="1"/>
</dbReference>
<evidence type="ECO:0000313" key="3">
    <source>
        <dbReference type="EMBL" id="CAF9920991.1"/>
    </source>
</evidence>
<feature type="region of interest" description="Disordered" evidence="1">
    <location>
        <begin position="44"/>
        <end position="71"/>
    </location>
</feature>
<dbReference type="EMBL" id="CAJPDQ010000016">
    <property type="protein sequence ID" value="CAF9920991.1"/>
    <property type="molecule type" value="Genomic_DNA"/>
</dbReference>
<dbReference type="GO" id="GO:0000307">
    <property type="term" value="C:cyclin-dependent protein kinase holoenzyme complex"/>
    <property type="evidence" value="ECO:0007669"/>
    <property type="project" value="TreeGrafter"/>
</dbReference>
<dbReference type="AlphaFoldDB" id="A0A8H3FHI8"/>
<feature type="compositionally biased region" description="Polar residues" evidence="1">
    <location>
        <begin position="239"/>
        <end position="265"/>
    </location>
</feature>
<dbReference type="InterPro" id="IPR036915">
    <property type="entry name" value="Cyclin-like_sf"/>
</dbReference>
<protein>
    <recommendedName>
        <fullName evidence="2">Cyclin N-terminal domain-containing protein</fullName>
    </recommendedName>
</protein>
<dbReference type="Proteomes" id="UP000664169">
    <property type="component" value="Unassembled WGS sequence"/>
</dbReference>
<feature type="compositionally biased region" description="Low complexity" evidence="1">
    <location>
        <begin position="312"/>
        <end position="324"/>
    </location>
</feature>
<proteinExistence type="predicted"/>
<dbReference type="PANTHER" id="PTHR15615:SF10">
    <property type="entry name" value="PHO85 CYCLIN-2-RELATED"/>
    <property type="match status" value="1"/>
</dbReference>
<gene>
    <name evidence="3" type="ORF">GOMPHAMPRED_002196</name>
</gene>